<protein>
    <submittedName>
        <fullName evidence="2">Uncharacterized protein</fullName>
    </submittedName>
</protein>
<evidence type="ECO:0000256" key="1">
    <source>
        <dbReference type="SAM" id="MobiDB-lite"/>
    </source>
</evidence>
<proteinExistence type="predicted"/>
<evidence type="ECO:0000313" key="2">
    <source>
        <dbReference type="EMBL" id="CAD6206001.1"/>
    </source>
</evidence>
<feature type="region of interest" description="Disordered" evidence="1">
    <location>
        <begin position="164"/>
        <end position="194"/>
    </location>
</feature>
<dbReference type="AlphaFoldDB" id="A0A811MFE6"/>
<gene>
    <name evidence="2" type="ORF">NCGR_LOCUS3767</name>
</gene>
<name>A0A811MFE6_9POAL</name>
<feature type="compositionally biased region" description="Basic and acidic residues" evidence="1">
    <location>
        <begin position="172"/>
        <end position="184"/>
    </location>
</feature>
<sequence>MSSRIYMLRSTIEEAKFRFWQTEQSSLDNEKGPSLRLYLGAAEVGCSVIQELLPSEDHGEEDVDSICKGCSEGSEQGWGEVPVQVRVAVEPTSVLRSTDRPWSAPEVLVFPSLDLGLHVHHGCRGPGVLPLLDRGRLRGRVLPVAVAETPVPVRACDRALAREREMESEDIEERRMEPPRRLDEGSPALRGRRLRAQMPAGAGDDGARAAAARPAAGGHGGRVGAMGARWRRGQNHGSERDLAKGSTRAGRGSERACEEHWARV</sequence>
<comment type="caution">
    <text evidence="2">The sequence shown here is derived from an EMBL/GenBank/DDBJ whole genome shotgun (WGS) entry which is preliminary data.</text>
</comment>
<reference evidence="2" key="1">
    <citation type="submission" date="2020-10" db="EMBL/GenBank/DDBJ databases">
        <authorList>
            <person name="Han B."/>
            <person name="Lu T."/>
            <person name="Zhao Q."/>
            <person name="Huang X."/>
            <person name="Zhao Y."/>
        </authorList>
    </citation>
    <scope>NUCLEOTIDE SEQUENCE</scope>
</reference>
<dbReference type="Proteomes" id="UP000604825">
    <property type="component" value="Unassembled WGS sequence"/>
</dbReference>
<keyword evidence="3" id="KW-1185">Reference proteome</keyword>
<evidence type="ECO:0000313" key="3">
    <source>
        <dbReference type="Proteomes" id="UP000604825"/>
    </source>
</evidence>
<feature type="compositionally biased region" description="Basic and acidic residues" evidence="1">
    <location>
        <begin position="251"/>
        <end position="264"/>
    </location>
</feature>
<organism evidence="2 3">
    <name type="scientific">Miscanthus lutarioriparius</name>
    <dbReference type="NCBI Taxonomy" id="422564"/>
    <lineage>
        <taxon>Eukaryota</taxon>
        <taxon>Viridiplantae</taxon>
        <taxon>Streptophyta</taxon>
        <taxon>Embryophyta</taxon>
        <taxon>Tracheophyta</taxon>
        <taxon>Spermatophyta</taxon>
        <taxon>Magnoliopsida</taxon>
        <taxon>Liliopsida</taxon>
        <taxon>Poales</taxon>
        <taxon>Poaceae</taxon>
        <taxon>PACMAD clade</taxon>
        <taxon>Panicoideae</taxon>
        <taxon>Andropogonodae</taxon>
        <taxon>Andropogoneae</taxon>
        <taxon>Saccharinae</taxon>
        <taxon>Miscanthus</taxon>
    </lineage>
</organism>
<feature type="region of interest" description="Disordered" evidence="1">
    <location>
        <begin position="212"/>
        <end position="264"/>
    </location>
</feature>
<dbReference type="EMBL" id="CAJGYO010000001">
    <property type="protein sequence ID" value="CAD6206001.1"/>
    <property type="molecule type" value="Genomic_DNA"/>
</dbReference>
<accession>A0A811MFE6</accession>